<dbReference type="GO" id="GO:0016491">
    <property type="term" value="F:oxidoreductase activity"/>
    <property type="evidence" value="ECO:0007669"/>
    <property type="project" value="UniProtKB-KW"/>
</dbReference>
<name>A0A7J0DXB1_9ERIC</name>
<dbReference type="PANTHER" id="PTHR43180">
    <property type="entry name" value="3-OXOACYL-(ACYL-CARRIER-PROTEIN) REDUCTASE (AFU_ORTHOLOGUE AFUA_6G11210)"/>
    <property type="match status" value="1"/>
</dbReference>
<organism evidence="3 4">
    <name type="scientific">Actinidia rufa</name>
    <dbReference type="NCBI Taxonomy" id="165716"/>
    <lineage>
        <taxon>Eukaryota</taxon>
        <taxon>Viridiplantae</taxon>
        <taxon>Streptophyta</taxon>
        <taxon>Embryophyta</taxon>
        <taxon>Tracheophyta</taxon>
        <taxon>Spermatophyta</taxon>
        <taxon>Magnoliopsida</taxon>
        <taxon>eudicotyledons</taxon>
        <taxon>Gunneridae</taxon>
        <taxon>Pentapetalae</taxon>
        <taxon>asterids</taxon>
        <taxon>Ericales</taxon>
        <taxon>Actinidiaceae</taxon>
        <taxon>Actinidia</taxon>
    </lineage>
</organism>
<proteinExistence type="inferred from homology"/>
<dbReference type="Pfam" id="PF13561">
    <property type="entry name" value="adh_short_C2"/>
    <property type="match status" value="1"/>
</dbReference>
<dbReference type="SUPFAM" id="SSF51735">
    <property type="entry name" value="NAD(P)-binding Rossmann-fold domains"/>
    <property type="match status" value="1"/>
</dbReference>
<dbReference type="PANTHER" id="PTHR43180:SF37">
    <property type="entry name" value="TROPINONE REDUCTASE-LIKE 2"/>
    <property type="match status" value="1"/>
</dbReference>
<evidence type="ECO:0000313" key="4">
    <source>
        <dbReference type="Proteomes" id="UP000585474"/>
    </source>
</evidence>
<dbReference type="InterPro" id="IPR036291">
    <property type="entry name" value="NAD(P)-bd_dom_sf"/>
</dbReference>
<dbReference type="InterPro" id="IPR002347">
    <property type="entry name" value="SDR_fam"/>
</dbReference>
<accession>A0A7J0DXB1</accession>
<dbReference type="EMBL" id="BJWL01000437">
    <property type="protein sequence ID" value="GFS44300.1"/>
    <property type="molecule type" value="Genomic_DNA"/>
</dbReference>
<sequence>MVFPYCRLARKVAVVNADANRIGASTVELFREHGEKLIIADIQDDCSQTTGYDLPAERVHVIHFNHLYCIQWSIHCIEACIVGLTKNSYGEYGIRVNCISPYAVWTNIGGERMGRDRGGCQRDWEFERGDIFLKDEGIAKAVIYLASDAAARYVSGLNLVVDGGFGIVNASLKMALTTMKYE</sequence>
<evidence type="ECO:0008006" key="5">
    <source>
        <dbReference type="Google" id="ProtNLM"/>
    </source>
</evidence>
<dbReference type="OrthoDB" id="294295at2759"/>
<evidence type="ECO:0000313" key="3">
    <source>
        <dbReference type="EMBL" id="GFS44300.1"/>
    </source>
</evidence>
<dbReference type="AlphaFoldDB" id="A0A7J0DXB1"/>
<comment type="similarity">
    <text evidence="1">Belongs to the short-chain dehydrogenases/reductases (SDR) family.</text>
</comment>
<protein>
    <recommendedName>
        <fullName evidence="5">NAD(P)-binding Rossmann-fold superfamily protein</fullName>
    </recommendedName>
</protein>
<keyword evidence="4" id="KW-1185">Reference proteome</keyword>
<evidence type="ECO:0000256" key="2">
    <source>
        <dbReference type="ARBA" id="ARBA00023002"/>
    </source>
</evidence>
<dbReference type="Gene3D" id="3.40.50.720">
    <property type="entry name" value="NAD(P)-binding Rossmann-like Domain"/>
    <property type="match status" value="1"/>
</dbReference>
<reference evidence="4" key="1">
    <citation type="submission" date="2019-07" db="EMBL/GenBank/DDBJ databases">
        <title>De Novo Assembly of kiwifruit Actinidia rufa.</title>
        <authorList>
            <person name="Sugita-Konishi S."/>
            <person name="Sato K."/>
            <person name="Mori E."/>
            <person name="Abe Y."/>
            <person name="Kisaki G."/>
            <person name="Hamano K."/>
            <person name="Suezawa K."/>
            <person name="Otani M."/>
            <person name="Fukuda T."/>
            <person name="Manabe T."/>
            <person name="Gomi K."/>
            <person name="Tabuchi M."/>
            <person name="Akimitsu K."/>
            <person name="Kataoka I."/>
        </authorList>
    </citation>
    <scope>NUCLEOTIDE SEQUENCE [LARGE SCALE GENOMIC DNA]</scope>
    <source>
        <strain evidence="4">cv. Fuchu</strain>
    </source>
</reference>
<evidence type="ECO:0000256" key="1">
    <source>
        <dbReference type="ARBA" id="ARBA00006484"/>
    </source>
</evidence>
<gene>
    <name evidence="3" type="ORF">Acr_00g0089570</name>
</gene>
<comment type="caution">
    <text evidence="3">The sequence shown here is derived from an EMBL/GenBank/DDBJ whole genome shotgun (WGS) entry which is preliminary data.</text>
</comment>
<dbReference type="Proteomes" id="UP000585474">
    <property type="component" value="Unassembled WGS sequence"/>
</dbReference>
<keyword evidence="2" id="KW-0560">Oxidoreductase</keyword>